<keyword evidence="5" id="KW-0234">DNA repair</keyword>
<comment type="caution">
    <text evidence="9">The sequence shown here is derived from an EMBL/GenBank/DDBJ whole genome shotgun (WGS) entry which is preliminary data.</text>
</comment>
<evidence type="ECO:0000256" key="6">
    <source>
        <dbReference type="ARBA" id="ARBA00023236"/>
    </source>
</evidence>
<dbReference type="RefSeq" id="WP_186963690.1">
    <property type="nucleotide sequence ID" value="NZ_JACOPR010000004.1"/>
</dbReference>
<comment type="similarity">
    <text evidence="1 7">Belongs to the peptidase S24 family.</text>
</comment>
<dbReference type="SUPFAM" id="SSF47413">
    <property type="entry name" value="lambda repressor-like DNA-binding domains"/>
    <property type="match status" value="1"/>
</dbReference>
<keyword evidence="2" id="KW-0227">DNA damage</keyword>
<dbReference type="InterPro" id="IPR001387">
    <property type="entry name" value="Cro/C1-type_HTH"/>
</dbReference>
<evidence type="ECO:0000259" key="8">
    <source>
        <dbReference type="PROSITE" id="PS50943"/>
    </source>
</evidence>
<dbReference type="InterPro" id="IPR010982">
    <property type="entry name" value="Lambda_DNA-bd_dom_sf"/>
</dbReference>
<dbReference type="Gene3D" id="2.10.109.10">
    <property type="entry name" value="Umud Fragment, subunit A"/>
    <property type="match status" value="1"/>
</dbReference>
<organism evidence="9 10">
    <name type="scientific">Pseudoflavonifractor hominis</name>
    <dbReference type="NCBI Taxonomy" id="2763059"/>
    <lineage>
        <taxon>Bacteria</taxon>
        <taxon>Bacillati</taxon>
        <taxon>Bacillota</taxon>
        <taxon>Clostridia</taxon>
        <taxon>Eubacteriales</taxon>
        <taxon>Oscillospiraceae</taxon>
        <taxon>Pseudoflavonifractor</taxon>
    </lineage>
</organism>
<dbReference type="CDD" id="cd00093">
    <property type="entry name" value="HTH_XRE"/>
    <property type="match status" value="1"/>
</dbReference>
<dbReference type="PRINTS" id="PR00726">
    <property type="entry name" value="LEXASERPTASE"/>
</dbReference>
<protein>
    <submittedName>
        <fullName evidence="9">Helix-turn-helix domain-containing protein</fullName>
    </submittedName>
</protein>
<feature type="domain" description="HTH cro/C1-type" evidence="8">
    <location>
        <begin position="7"/>
        <end position="62"/>
    </location>
</feature>
<dbReference type="SMART" id="SM00530">
    <property type="entry name" value="HTH_XRE"/>
    <property type="match status" value="1"/>
</dbReference>
<dbReference type="InterPro" id="IPR006197">
    <property type="entry name" value="Peptidase_S24_LexA"/>
</dbReference>
<dbReference type="Pfam" id="PF01381">
    <property type="entry name" value="HTH_3"/>
    <property type="match status" value="1"/>
</dbReference>
<dbReference type="InterPro" id="IPR036286">
    <property type="entry name" value="LexA/Signal_pep-like_sf"/>
</dbReference>
<evidence type="ECO:0000256" key="5">
    <source>
        <dbReference type="ARBA" id="ARBA00023204"/>
    </source>
</evidence>
<dbReference type="PROSITE" id="PS50943">
    <property type="entry name" value="HTH_CROC1"/>
    <property type="match status" value="1"/>
</dbReference>
<dbReference type="InterPro" id="IPR015927">
    <property type="entry name" value="Peptidase_S24_S26A/B/C"/>
</dbReference>
<reference evidence="9 10" key="1">
    <citation type="submission" date="2020-08" db="EMBL/GenBank/DDBJ databases">
        <title>Genome public.</title>
        <authorList>
            <person name="Liu C."/>
            <person name="Sun Q."/>
        </authorList>
    </citation>
    <scope>NUCLEOTIDE SEQUENCE [LARGE SCALE GENOMIC DNA]</scope>
    <source>
        <strain evidence="9 10">New-38</strain>
    </source>
</reference>
<dbReference type="Gene3D" id="1.10.260.40">
    <property type="entry name" value="lambda repressor-like DNA-binding domains"/>
    <property type="match status" value="1"/>
</dbReference>
<dbReference type="SUPFAM" id="SSF51306">
    <property type="entry name" value="LexA/Signal peptidase"/>
    <property type="match status" value="1"/>
</dbReference>
<evidence type="ECO:0000256" key="4">
    <source>
        <dbReference type="ARBA" id="ARBA00022813"/>
    </source>
</evidence>
<evidence type="ECO:0000256" key="1">
    <source>
        <dbReference type="ARBA" id="ARBA00007484"/>
    </source>
</evidence>
<sequence length="207" mass="22624">MTMGQRIRDLRKAAGLSQEELGLQVGVKKAAIHKYESGLVVNLKQATIEKLAAALHTTPAYLLGLDTPSLPEGALPYHPTQRIPILGRISAGMPIYAEQNIEGYTVTDLNGGAEYFALRVSGDSMNAIGINDGYLIIVRRQESVENGEVAVVLVGDENATVKRFYATDSTVTLMPQSTNPIHQPQIYDLHRTRIQVLGKVVKVEFLL</sequence>
<evidence type="ECO:0000256" key="7">
    <source>
        <dbReference type="RuleBase" id="RU003991"/>
    </source>
</evidence>
<dbReference type="CDD" id="cd06529">
    <property type="entry name" value="S24_LexA-like"/>
    <property type="match status" value="1"/>
</dbReference>
<dbReference type="InterPro" id="IPR050077">
    <property type="entry name" value="LexA_repressor"/>
</dbReference>
<evidence type="ECO:0000256" key="3">
    <source>
        <dbReference type="ARBA" id="ARBA00022801"/>
    </source>
</evidence>
<gene>
    <name evidence="9" type="ORF">H8S34_08245</name>
</gene>
<accession>A0ABR7HTH4</accession>
<dbReference type="Proteomes" id="UP000660021">
    <property type="component" value="Unassembled WGS sequence"/>
</dbReference>
<dbReference type="PANTHER" id="PTHR33516">
    <property type="entry name" value="LEXA REPRESSOR"/>
    <property type="match status" value="1"/>
</dbReference>
<name>A0ABR7HTH4_9FIRM</name>
<evidence type="ECO:0000256" key="2">
    <source>
        <dbReference type="ARBA" id="ARBA00022763"/>
    </source>
</evidence>
<keyword evidence="3 7" id="KW-0378">Hydrolase</keyword>
<proteinExistence type="inferred from homology"/>
<evidence type="ECO:0000313" key="10">
    <source>
        <dbReference type="Proteomes" id="UP000660021"/>
    </source>
</evidence>
<dbReference type="PANTHER" id="PTHR33516:SF2">
    <property type="entry name" value="LEXA REPRESSOR-RELATED"/>
    <property type="match status" value="1"/>
</dbReference>
<keyword evidence="10" id="KW-1185">Reference proteome</keyword>
<dbReference type="EMBL" id="JACOPR010000004">
    <property type="protein sequence ID" value="MBC5730820.1"/>
    <property type="molecule type" value="Genomic_DNA"/>
</dbReference>
<keyword evidence="6" id="KW-0742">SOS response</keyword>
<evidence type="ECO:0000313" key="9">
    <source>
        <dbReference type="EMBL" id="MBC5730820.1"/>
    </source>
</evidence>
<dbReference type="Pfam" id="PF00717">
    <property type="entry name" value="Peptidase_S24"/>
    <property type="match status" value="1"/>
</dbReference>
<dbReference type="InterPro" id="IPR039418">
    <property type="entry name" value="LexA-like"/>
</dbReference>
<keyword evidence="4 7" id="KW-0068">Autocatalytic cleavage</keyword>